<gene>
    <name evidence="1" type="ORF">H5410_002334</name>
</gene>
<accession>A0A9J6B1N4</accession>
<dbReference type="SUPFAM" id="SSF53067">
    <property type="entry name" value="Actin-like ATPase domain"/>
    <property type="match status" value="2"/>
</dbReference>
<protein>
    <submittedName>
        <fullName evidence="1">Uncharacterized protein</fullName>
    </submittedName>
</protein>
<dbReference type="Gene3D" id="3.30.420.40">
    <property type="match status" value="2"/>
</dbReference>
<comment type="caution">
    <text evidence="1">The sequence shown here is derived from an EMBL/GenBank/DDBJ whole genome shotgun (WGS) entry which is preliminary data.</text>
</comment>
<dbReference type="OrthoDB" id="2011723at2759"/>
<dbReference type="InterPro" id="IPR004000">
    <property type="entry name" value="Actin"/>
</dbReference>
<dbReference type="PANTHER" id="PTHR11937">
    <property type="entry name" value="ACTIN"/>
    <property type="match status" value="1"/>
</dbReference>
<proteinExistence type="predicted"/>
<dbReference type="EMBL" id="JACXVP010000001">
    <property type="protein sequence ID" value="KAG5630617.1"/>
    <property type="molecule type" value="Genomic_DNA"/>
</dbReference>
<evidence type="ECO:0000313" key="2">
    <source>
        <dbReference type="Proteomes" id="UP000824120"/>
    </source>
</evidence>
<dbReference type="Gene3D" id="3.90.640.10">
    <property type="entry name" value="Actin, Chain A, domain 4"/>
    <property type="match status" value="1"/>
</dbReference>
<reference evidence="1 2" key="1">
    <citation type="submission" date="2020-09" db="EMBL/GenBank/DDBJ databases">
        <title>De no assembly of potato wild relative species, Solanum commersonii.</title>
        <authorList>
            <person name="Cho K."/>
        </authorList>
    </citation>
    <scope>NUCLEOTIDE SEQUENCE [LARGE SCALE GENOMIC DNA]</scope>
    <source>
        <strain evidence="1">LZ3.2</strain>
        <tissue evidence="1">Leaf</tissue>
    </source>
</reference>
<name>A0A9J6B1N4_SOLCO</name>
<dbReference type="Proteomes" id="UP000824120">
    <property type="component" value="Chromosome 1"/>
</dbReference>
<organism evidence="1 2">
    <name type="scientific">Solanum commersonii</name>
    <name type="common">Commerson's wild potato</name>
    <name type="synonym">Commerson's nightshade</name>
    <dbReference type="NCBI Taxonomy" id="4109"/>
    <lineage>
        <taxon>Eukaryota</taxon>
        <taxon>Viridiplantae</taxon>
        <taxon>Streptophyta</taxon>
        <taxon>Embryophyta</taxon>
        <taxon>Tracheophyta</taxon>
        <taxon>Spermatophyta</taxon>
        <taxon>Magnoliopsida</taxon>
        <taxon>eudicotyledons</taxon>
        <taxon>Gunneridae</taxon>
        <taxon>Pentapetalae</taxon>
        <taxon>asterids</taxon>
        <taxon>lamiids</taxon>
        <taxon>Solanales</taxon>
        <taxon>Solanaceae</taxon>
        <taxon>Solanoideae</taxon>
        <taxon>Solaneae</taxon>
        <taxon>Solanum</taxon>
    </lineage>
</organism>
<dbReference type="AlphaFoldDB" id="A0A9J6B1N4"/>
<keyword evidence="2" id="KW-1185">Reference proteome</keyword>
<dbReference type="InterPro" id="IPR043129">
    <property type="entry name" value="ATPase_NBD"/>
</dbReference>
<evidence type="ECO:0000313" key="1">
    <source>
        <dbReference type="EMBL" id="KAG5630617.1"/>
    </source>
</evidence>
<sequence>MFEKFSVPSRYIAIQSVLSLFANGRQDSGHKSESTNWRSILFQPSLFGMGPTGIHEKVYNSIIKSDVDIRKDLFANIVLRKHQ</sequence>